<feature type="compositionally biased region" description="Low complexity" evidence="8">
    <location>
        <begin position="41"/>
        <end position="56"/>
    </location>
</feature>
<comment type="similarity">
    <text evidence="2 7">Belongs to the peptidase S9A family.</text>
</comment>
<sequence>MKFAGGSQTRRGQFMRDASQVGCGFVEIASAFAAGSVFSYSSSSSSSSSTRATRSSTCVKPSRAYRMASKGRASGHDGHEHKQLLVAGAQREDELRSSSKNEDSFLGSALKIGAKSAAVALGALAVGLVVKASLNGVPDMVDKPPIAEKKPAQVLFGKVAGENRGESPMDPPRVRMDDYFWMRDDKRKDPKVIRHLQLENAYTKYATKHLEAERKALYEEMLSHVQETDESVPYRHGQYMYYHRNVKGLSYDINARKRVGSEAEEIVLDENELAKGLSHCDVRALEPSPDHTLVAYSLDNMGYETYKIYFKDLATGKLLNDRIDRDTTGSVTWGINNDVVFYTTQDEAHRSYKVWMHRLGTDCATDVELFAEPDEEFSATYFKSRSGKYLFVGSQSTDTSEWWYLDLSTVRPDQKPELVCMQARRDTIEYDPDHWNNERFLIVTNQDAAKNFKVMFCSIAAPSSAYWKDLFPYDPSIKVDGLSVFEDFIVMRGRQGGYRQLWFMNSKDPANTRYVLDLPEKAHVVGPGVNKEFTTSVFRFSYSSMTTPRQTWDYDVVSKARTLLKEQPVPHFDRSLYSSERLYAAAPDGTQVPMSMVYRTDKMKKGDASPLFLYGYGSYELSIDPSFDAKYLPLLDRGVIVVLAHVRGGGEQGYTWYDPGARYLTKANTFTDFIACAEHLIREKYTEPSKLAIEGRSAGGLLIGAVLNMRPDLFAVAIAGVPFVDVMNTMSDSTIPLTTGEWRAWGNPNSAEFYEYMLSYSPYDNIARQKYPSLLVTGGLYDPRVAFWEPSKWVAKLREYKTDSNPVLLKIDLDVGHFSASDRYRYLRERAFDLAFMLDQLGLVGKK</sequence>
<protein>
    <recommendedName>
        <fullName evidence="7">Prolyl endopeptidase</fullName>
        <ecNumber evidence="7">3.4.21.-</ecNumber>
    </recommendedName>
</protein>
<proteinExistence type="inferred from homology"/>
<dbReference type="PANTHER" id="PTHR11757:SF19">
    <property type="entry name" value="PROLYL ENDOPEPTIDASE-LIKE"/>
    <property type="match status" value="1"/>
</dbReference>
<dbReference type="InterPro" id="IPR051543">
    <property type="entry name" value="Serine_Peptidase_S9A"/>
</dbReference>
<dbReference type="Gene3D" id="2.130.10.120">
    <property type="entry name" value="Prolyl oligopeptidase, N-terminal domain"/>
    <property type="match status" value="1"/>
</dbReference>
<dbReference type="InterPro" id="IPR023302">
    <property type="entry name" value="Pept_S9A_N"/>
</dbReference>
<evidence type="ECO:0000256" key="4">
    <source>
        <dbReference type="ARBA" id="ARBA00022801"/>
    </source>
</evidence>
<evidence type="ECO:0000259" key="10">
    <source>
        <dbReference type="Pfam" id="PF02897"/>
    </source>
</evidence>
<dbReference type="GO" id="GO:0004252">
    <property type="term" value="F:serine-type endopeptidase activity"/>
    <property type="evidence" value="ECO:0007669"/>
    <property type="project" value="UniProtKB-UniRule"/>
</dbReference>
<dbReference type="Proteomes" id="UP000324585">
    <property type="component" value="Unassembled WGS sequence"/>
</dbReference>
<dbReference type="FunFam" id="3.40.50.1820:FF:000005">
    <property type="entry name" value="Prolyl endopeptidase"/>
    <property type="match status" value="1"/>
</dbReference>
<dbReference type="Gene3D" id="3.40.50.1820">
    <property type="entry name" value="alpha/beta hydrolase"/>
    <property type="match status" value="1"/>
</dbReference>
<keyword evidence="5 7" id="KW-0720">Serine protease</keyword>
<comment type="caution">
    <text evidence="11">The sequence shown here is derived from an EMBL/GenBank/DDBJ whole genome shotgun (WGS) entry which is preliminary data.</text>
</comment>
<feature type="domain" description="Peptidase S9A N-terminal" evidence="10">
    <location>
        <begin position="162"/>
        <end position="567"/>
    </location>
</feature>
<evidence type="ECO:0000256" key="3">
    <source>
        <dbReference type="ARBA" id="ARBA00022670"/>
    </source>
</evidence>
<dbReference type="Pfam" id="PF00326">
    <property type="entry name" value="Peptidase_S9"/>
    <property type="match status" value="1"/>
</dbReference>
<evidence type="ECO:0000256" key="7">
    <source>
        <dbReference type="RuleBase" id="RU368024"/>
    </source>
</evidence>
<reference evidence="12" key="1">
    <citation type="journal article" date="2019" name="Nat. Commun.">
        <title>Expansion of phycobilisome linker gene families in mesophilic red algae.</title>
        <authorList>
            <person name="Lee J."/>
            <person name="Kim D."/>
            <person name="Bhattacharya D."/>
            <person name="Yoon H.S."/>
        </authorList>
    </citation>
    <scope>NUCLEOTIDE SEQUENCE [LARGE SCALE GENOMIC DNA]</scope>
    <source>
        <strain evidence="12">CCMP 1328</strain>
    </source>
</reference>
<evidence type="ECO:0000256" key="2">
    <source>
        <dbReference type="ARBA" id="ARBA00005228"/>
    </source>
</evidence>
<keyword evidence="4 7" id="KW-0378">Hydrolase</keyword>
<evidence type="ECO:0000313" key="11">
    <source>
        <dbReference type="EMBL" id="KAA8492595.1"/>
    </source>
</evidence>
<dbReference type="OrthoDB" id="248387at2759"/>
<evidence type="ECO:0000256" key="5">
    <source>
        <dbReference type="ARBA" id="ARBA00022825"/>
    </source>
</evidence>
<feature type="domain" description="Peptidase S9 prolyl oligopeptidase catalytic" evidence="9">
    <location>
        <begin position="626"/>
        <end position="842"/>
    </location>
</feature>
<dbReference type="InterPro" id="IPR001375">
    <property type="entry name" value="Peptidase_S9_cat"/>
</dbReference>
<dbReference type="SUPFAM" id="SSF50993">
    <property type="entry name" value="Peptidase/esterase 'gauge' domain"/>
    <property type="match status" value="1"/>
</dbReference>
<comment type="catalytic activity">
    <reaction evidence="1">
        <text>Hydrolysis of Pro-|-Xaa &gt;&gt; Ala-|-Xaa in oligopeptides.</text>
        <dbReference type="EC" id="3.4.21.26"/>
    </reaction>
</comment>
<dbReference type="SUPFAM" id="SSF53474">
    <property type="entry name" value="alpha/beta-Hydrolases"/>
    <property type="match status" value="1"/>
</dbReference>
<dbReference type="EC" id="3.4.21.-" evidence="7"/>
<dbReference type="Pfam" id="PF02897">
    <property type="entry name" value="Peptidase_S9_N"/>
    <property type="match status" value="1"/>
</dbReference>
<feature type="region of interest" description="Disordered" evidence="8">
    <location>
        <begin position="41"/>
        <end position="80"/>
    </location>
</feature>
<evidence type="ECO:0000313" key="12">
    <source>
        <dbReference type="Proteomes" id="UP000324585"/>
    </source>
</evidence>
<name>A0A5J4YN48_PORPP</name>
<dbReference type="OMA" id="NGYWYIT"/>
<evidence type="ECO:0000256" key="8">
    <source>
        <dbReference type="SAM" id="MobiDB-lite"/>
    </source>
</evidence>
<organism evidence="11 12">
    <name type="scientific">Porphyridium purpureum</name>
    <name type="common">Red alga</name>
    <name type="synonym">Porphyridium cruentum</name>
    <dbReference type="NCBI Taxonomy" id="35688"/>
    <lineage>
        <taxon>Eukaryota</taxon>
        <taxon>Rhodophyta</taxon>
        <taxon>Bangiophyceae</taxon>
        <taxon>Porphyridiales</taxon>
        <taxon>Porphyridiaceae</taxon>
        <taxon>Porphyridium</taxon>
    </lineage>
</organism>
<dbReference type="PRINTS" id="PR00862">
    <property type="entry name" value="PROLIGOPTASE"/>
</dbReference>
<accession>A0A5J4YN48</accession>
<evidence type="ECO:0000259" key="9">
    <source>
        <dbReference type="Pfam" id="PF00326"/>
    </source>
</evidence>
<dbReference type="GO" id="GO:0006508">
    <property type="term" value="P:proteolysis"/>
    <property type="evidence" value="ECO:0007669"/>
    <property type="project" value="UniProtKB-KW"/>
</dbReference>
<evidence type="ECO:0000256" key="1">
    <source>
        <dbReference type="ARBA" id="ARBA00001070"/>
    </source>
</evidence>
<dbReference type="AlphaFoldDB" id="A0A5J4YN48"/>
<evidence type="ECO:0000256" key="6">
    <source>
        <dbReference type="ARBA" id="ARBA00045448"/>
    </source>
</evidence>
<comment type="function">
    <text evidence="6">Serine peptidase whose precise substrate specificity remains unclear. Does not cleave peptides after a arginine or lysine residue. Regulates trans-Golgi network morphology and sorting by regulating the membrane binding of the AP-1 complex. May play a role in the regulation of synaptic vesicle exocytosis.</text>
</comment>
<keyword evidence="3 7" id="KW-0645">Protease</keyword>
<dbReference type="InterPro" id="IPR029058">
    <property type="entry name" value="AB_hydrolase_fold"/>
</dbReference>
<gene>
    <name evidence="11" type="ORF">FVE85_8102</name>
</gene>
<dbReference type="PANTHER" id="PTHR11757">
    <property type="entry name" value="PROTEASE FAMILY S9A OLIGOPEPTIDASE"/>
    <property type="match status" value="1"/>
</dbReference>
<dbReference type="EMBL" id="VRMN01000009">
    <property type="protein sequence ID" value="KAA8492595.1"/>
    <property type="molecule type" value="Genomic_DNA"/>
</dbReference>
<keyword evidence="12" id="KW-1185">Reference proteome</keyword>
<dbReference type="InterPro" id="IPR002470">
    <property type="entry name" value="Peptidase_S9A"/>
</dbReference>